<sequence>MGEDDNSHKLPKLKGKINYKSWSALMKKTLKGREEWPYVNPDSITSKAPTQAAEEANSAYALRMSTWEIKTSKAASFITVNCIQDIQLVVSDIDTASELWAYLKKQYEPSGTAYRMAVFEQWDSLHFDGKDLENFCIQYQQTLREIDGLGIQLDKELRLYAFINRVSRHYDTWAKIKRESIHSTTKDFLPALDDVVKSLLETDAAEKSDATALVARSDNKSNSEKRCTHCKRDGHFNDHCWVLHPNLRPKHFGRKKSYHDSTSNSNDSKTKDNNNGRARGERIFHVTSAVYRTAQWNNNRSDWIFDTGASAHCVNDLKYFTSTKPYNEYVGVGDNEQLHAKAIGTVKRALVAPDGSINTLVFTDCLYVPDMAANLLSGERLRYKGLFYRNDTQVLFTKTEEIATVKTVNGLPHLVHEDNQRALIARSAELEAETEVQAVALSSSKVVHPSTATADRWHVRFGHLSGNALKQAIKTHTGIVVSNQQLSNCDTCAKASSKRHFLRVPKKRPSQAYSELNVDIVIPTPPGYRGEKYVTIVTDSTTLYRHSHCHQAKSGAGAFLMEHIVYIEKQLGARVKAIRMDNDRSFGGSKFETFCKDRGIRTLLTTAYNSEQNGRAEVSNHIVATTARKLMIASSLPKSLWPETVAAATYLLNKMPSQALDGESPYSVLMKHFGREEDALQPDVSNLKAYGCTAYVYDNDRRRGDKFAPSALKGALVGYESRTIYRVWLPSLHKVIRSVSVRFDEDSSYELKEDGEGTGVDDNLFMTPMDTPSGGEGREEVPITSPRQLIHDLDIESEEIETSQPDFGTPSSQRTDQRTSSLFDPPPPPSSVHSDNEDNDNITVAPPTRPRRTIKPTRAVEDNIQQQEQGLLRKGTYVGPTARTAITRPLHTALMASIRHPFTGLPRQPNQENIIIPQTYAEALKLPQAAEWKDAAYAEFESLTKNGTWRLVRKPETATVVKGRWVFTIKRTADGEIARYKARWVARGFTQRHGVDYDDTYAAVTKPSTVRMLFSLVCHYDLPCKQFDLLTAFLNAHMGDHIVYVEQPHGFEEGEGVCLLQRALYGLKQAPLLWYQELTKFLKAAHFSPLWSDACLFKHGDSGALIMIYVDDLIIAAKTEDEIETIATRVGNQFGLKALGDVHHYLGCRIIRDRTARKLWIVQDGYIKKLHQKFGKQLTGNRYEVPIDPRFKFKKAPDGYVASKHLVKQYQGVVGSTMWPAQMSRIECLFAVAQLSKYLTNPTHEHLQQGIRVIEYLLSYPNDGICFDSGEIDRVLLQGYSDASFADDLDNRRSTCGYLFTLGNTGPVSFKSGRQPLVAQSTTEAEYIAMTLAAREAAALKNLLYELGVQQGSVAIYEDSQPAIGLLKRSAADGKSKHIDLRLHYIRQEVDNGHISVHKVHTNDQAADGLTKPLDRIKFARFKEQIGIVDCTSILEPEQHTAG</sequence>
<dbReference type="Pfam" id="PF07727">
    <property type="entry name" value="RVT_2"/>
    <property type="match status" value="1"/>
</dbReference>
<name>A0A2S6BZJ0_9PEZI</name>
<dbReference type="InterPro" id="IPR036397">
    <property type="entry name" value="RNaseH_sf"/>
</dbReference>
<evidence type="ECO:0000256" key="3">
    <source>
        <dbReference type="SAM" id="MobiDB-lite"/>
    </source>
</evidence>
<dbReference type="InterPro" id="IPR043502">
    <property type="entry name" value="DNA/RNA_pol_sf"/>
</dbReference>
<dbReference type="InterPro" id="IPR012337">
    <property type="entry name" value="RNaseH-like_sf"/>
</dbReference>
<keyword evidence="2" id="KW-0694">RNA-binding</keyword>
<feature type="region of interest" description="Disordered" evidence="3">
    <location>
        <begin position="252"/>
        <end position="279"/>
    </location>
</feature>
<organism evidence="5 6">
    <name type="scientific">Cercospora berteroae</name>
    <dbReference type="NCBI Taxonomy" id="357750"/>
    <lineage>
        <taxon>Eukaryota</taxon>
        <taxon>Fungi</taxon>
        <taxon>Dikarya</taxon>
        <taxon>Ascomycota</taxon>
        <taxon>Pezizomycotina</taxon>
        <taxon>Dothideomycetes</taxon>
        <taxon>Dothideomycetidae</taxon>
        <taxon>Mycosphaerellales</taxon>
        <taxon>Mycosphaerellaceae</taxon>
        <taxon>Cercospora</taxon>
    </lineage>
</organism>
<dbReference type="Proteomes" id="UP000237631">
    <property type="component" value="Unassembled WGS sequence"/>
</dbReference>
<evidence type="ECO:0000313" key="6">
    <source>
        <dbReference type="Proteomes" id="UP000237631"/>
    </source>
</evidence>
<evidence type="ECO:0000313" key="5">
    <source>
        <dbReference type="EMBL" id="PPJ52893.1"/>
    </source>
</evidence>
<protein>
    <recommendedName>
        <fullName evidence="4">Integrase catalytic domain-containing protein</fullName>
    </recommendedName>
</protein>
<dbReference type="PROSITE" id="PS50994">
    <property type="entry name" value="INTEGRASE"/>
    <property type="match status" value="1"/>
</dbReference>
<feature type="region of interest" description="Disordered" evidence="3">
    <location>
        <begin position="746"/>
        <end position="785"/>
    </location>
</feature>
<dbReference type="Pfam" id="PF25597">
    <property type="entry name" value="SH3_retrovirus"/>
    <property type="match status" value="1"/>
</dbReference>
<keyword evidence="1" id="KW-0064">Aspartyl protease</keyword>
<evidence type="ECO:0000256" key="1">
    <source>
        <dbReference type="ARBA" id="ARBA00022750"/>
    </source>
</evidence>
<dbReference type="InterPro" id="IPR054722">
    <property type="entry name" value="PolX-like_BBD"/>
</dbReference>
<reference evidence="6" key="1">
    <citation type="journal article" date="2017" name="bioRxiv">
        <title>Conservation of a gene cluster reveals novel cercosporin biosynthetic mechanisms and extends production to the genus Colletotrichum.</title>
        <authorList>
            <person name="de Jonge R."/>
            <person name="Ebert M.K."/>
            <person name="Huitt-Roehl C.R."/>
            <person name="Pal P."/>
            <person name="Suttle J.C."/>
            <person name="Spanner R.E."/>
            <person name="Neubauer J.D."/>
            <person name="Jurick W.M.II."/>
            <person name="Stott K.A."/>
            <person name="Secor G.A."/>
            <person name="Thomma B.P.H.J."/>
            <person name="Van de Peer Y."/>
            <person name="Townsend C.A."/>
            <person name="Bolton M.D."/>
        </authorList>
    </citation>
    <scope>NUCLEOTIDE SEQUENCE [LARGE SCALE GENOMIC DNA]</scope>
    <source>
        <strain evidence="6">CBS538.71</strain>
    </source>
</reference>
<feature type="compositionally biased region" description="Basic and acidic residues" evidence="3">
    <location>
        <begin position="268"/>
        <end position="279"/>
    </location>
</feature>
<dbReference type="InterPro" id="IPR001584">
    <property type="entry name" value="Integrase_cat-core"/>
</dbReference>
<evidence type="ECO:0000259" key="4">
    <source>
        <dbReference type="PROSITE" id="PS50994"/>
    </source>
</evidence>
<dbReference type="SUPFAM" id="SSF56672">
    <property type="entry name" value="DNA/RNA polymerases"/>
    <property type="match status" value="1"/>
</dbReference>
<feature type="compositionally biased region" description="Polar residues" evidence="3">
    <location>
        <begin position="802"/>
        <end position="814"/>
    </location>
</feature>
<dbReference type="OrthoDB" id="3943081at2759"/>
<dbReference type="InterPro" id="IPR057670">
    <property type="entry name" value="SH3_retrovirus"/>
</dbReference>
<dbReference type="EMBL" id="PNEN01001644">
    <property type="protein sequence ID" value="PPJ52893.1"/>
    <property type="molecule type" value="Genomic_DNA"/>
</dbReference>
<feature type="domain" description="Integrase catalytic" evidence="4">
    <location>
        <begin position="505"/>
        <end position="673"/>
    </location>
</feature>
<keyword evidence="1" id="KW-0645">Protease</keyword>
<keyword evidence="1" id="KW-0378">Hydrolase</keyword>
<dbReference type="PANTHER" id="PTHR11439">
    <property type="entry name" value="GAG-POL-RELATED RETROTRANSPOSON"/>
    <property type="match status" value="1"/>
</dbReference>
<dbReference type="GO" id="GO:0005634">
    <property type="term" value="C:nucleus"/>
    <property type="evidence" value="ECO:0007669"/>
    <property type="project" value="UniProtKB-ARBA"/>
</dbReference>
<feature type="region of interest" description="Disordered" evidence="3">
    <location>
        <begin position="800"/>
        <end position="862"/>
    </location>
</feature>
<comment type="caution">
    <text evidence="5">The sequence shown here is derived from an EMBL/GenBank/DDBJ whole genome shotgun (WGS) entry which is preliminary data.</text>
</comment>
<gene>
    <name evidence="5" type="ORF">CBER1_11827</name>
</gene>
<dbReference type="STRING" id="357750.A0A2S6BZJ0"/>
<feature type="compositionally biased region" description="Basic and acidic residues" evidence="3">
    <location>
        <begin position="746"/>
        <end position="755"/>
    </location>
</feature>
<dbReference type="PANTHER" id="PTHR11439:SF463">
    <property type="entry name" value="REVERSE TRANSCRIPTASE TY1_COPIA-TYPE DOMAIN-CONTAINING PROTEIN"/>
    <property type="match status" value="1"/>
</dbReference>
<keyword evidence="6" id="KW-1185">Reference proteome</keyword>
<accession>A0A2S6BZJ0</accession>
<dbReference type="Pfam" id="PF22936">
    <property type="entry name" value="Pol_BBD"/>
    <property type="match status" value="1"/>
</dbReference>
<dbReference type="GO" id="GO:0015074">
    <property type="term" value="P:DNA integration"/>
    <property type="evidence" value="ECO:0007669"/>
    <property type="project" value="InterPro"/>
</dbReference>
<dbReference type="Gene3D" id="3.30.420.10">
    <property type="entry name" value="Ribonuclease H-like superfamily/Ribonuclease H"/>
    <property type="match status" value="1"/>
</dbReference>
<proteinExistence type="predicted"/>
<dbReference type="CDD" id="cd09272">
    <property type="entry name" value="RNase_HI_RT_Ty1"/>
    <property type="match status" value="1"/>
</dbReference>
<evidence type="ECO:0000256" key="2">
    <source>
        <dbReference type="ARBA" id="ARBA00022884"/>
    </source>
</evidence>
<dbReference type="GO" id="GO:0004190">
    <property type="term" value="F:aspartic-type endopeptidase activity"/>
    <property type="evidence" value="ECO:0007669"/>
    <property type="project" value="UniProtKB-KW"/>
</dbReference>
<dbReference type="InterPro" id="IPR013103">
    <property type="entry name" value="RVT_2"/>
</dbReference>
<dbReference type="GO" id="GO:0003723">
    <property type="term" value="F:RNA binding"/>
    <property type="evidence" value="ECO:0007669"/>
    <property type="project" value="UniProtKB-KW"/>
</dbReference>
<dbReference type="SUPFAM" id="SSF53098">
    <property type="entry name" value="Ribonuclease H-like"/>
    <property type="match status" value="1"/>
</dbReference>
<dbReference type="Pfam" id="PF14223">
    <property type="entry name" value="Retrotran_gag_2"/>
    <property type="match status" value="1"/>
</dbReference>